<dbReference type="PANTHER" id="PTHR36847:SF1">
    <property type="entry name" value="AMIDOLIGASE ENZYME"/>
    <property type="match status" value="1"/>
</dbReference>
<keyword evidence="2" id="KW-1185">Reference proteome</keyword>
<name>A0A926DJH7_9FIRM</name>
<proteinExistence type="predicted"/>
<dbReference type="AlphaFoldDB" id="A0A926DJH7"/>
<dbReference type="Pfam" id="PF12224">
    <property type="entry name" value="Amidoligase_2"/>
    <property type="match status" value="1"/>
</dbReference>
<dbReference type="InterPro" id="IPR022025">
    <property type="entry name" value="Amidoligase_2"/>
</dbReference>
<dbReference type="PANTHER" id="PTHR36847">
    <property type="entry name" value="AMIDOLIGASE ENZYME"/>
    <property type="match status" value="1"/>
</dbReference>
<comment type="caution">
    <text evidence="1">The sequence shown here is derived from an EMBL/GenBank/DDBJ whole genome shotgun (WGS) entry which is preliminary data.</text>
</comment>
<dbReference type="Proteomes" id="UP000611762">
    <property type="component" value="Unassembled WGS sequence"/>
</dbReference>
<dbReference type="RefSeq" id="WP_249311202.1">
    <property type="nucleotide sequence ID" value="NZ_JACRSU010000001.1"/>
</dbReference>
<gene>
    <name evidence="1" type="ORF">H8698_03650</name>
</gene>
<accession>A0A926DJH7</accession>
<organism evidence="1 2">
    <name type="scientific">Congzhengia minquanensis</name>
    <dbReference type="NCBI Taxonomy" id="2763657"/>
    <lineage>
        <taxon>Bacteria</taxon>
        <taxon>Bacillati</taxon>
        <taxon>Bacillota</taxon>
        <taxon>Clostridia</taxon>
        <taxon>Eubacteriales</taxon>
        <taxon>Oscillospiraceae</taxon>
        <taxon>Congzhengia</taxon>
    </lineage>
</organism>
<evidence type="ECO:0000313" key="2">
    <source>
        <dbReference type="Proteomes" id="UP000611762"/>
    </source>
</evidence>
<reference evidence="1" key="1">
    <citation type="submission" date="2020-08" db="EMBL/GenBank/DDBJ databases">
        <title>Genome public.</title>
        <authorList>
            <person name="Liu C."/>
            <person name="Sun Q."/>
        </authorList>
    </citation>
    <scope>NUCLEOTIDE SEQUENCE</scope>
    <source>
        <strain evidence="1">H8</strain>
    </source>
</reference>
<sequence>MFSNKFGIEIEFTGITREQAAKVAAEFLGGSPCRAGGYYGTYTVTAPDQRVWKFMSDGSINCQKKQGSRIVNAGGSYSVELVSPVLTYREDIAALQGLVRRLKKAGGFANDSCGIHVHLDGGSHTPRSLWNFVNLVASRNDLFYKALQIPAERMRYCKKMDAYMVQKLNEVKPKTFEAIEQVWYSQYRGIRDTHYHDSRYHFLNLHSFFHGNRTVELRGFNSTLHAGKVRAYIVFALAMNHQALTQKYASYRKVQSENEKFAMRVYLVRIGLSGDEFKSCRQHLYEHLDGNAAWRYGSKENCRSRRRCPDEA</sequence>
<evidence type="ECO:0000313" key="1">
    <source>
        <dbReference type="EMBL" id="MBC8540070.1"/>
    </source>
</evidence>
<dbReference type="EMBL" id="JACRSU010000001">
    <property type="protein sequence ID" value="MBC8540070.1"/>
    <property type="molecule type" value="Genomic_DNA"/>
</dbReference>
<protein>
    <submittedName>
        <fullName evidence="1">Amidoligase family protein</fullName>
    </submittedName>
</protein>